<sequence>FDQKYTSFIPKKICIAFRFYANCAFQLAVEDVSFDIQNLVCHANQVSRNYTLSISHYLCRGLSKANWLAVIYYTWGKPRKCPCSQPIHRI</sequence>
<protein>
    <submittedName>
        <fullName evidence="1">Uncharacterized protein</fullName>
    </submittedName>
</protein>
<evidence type="ECO:0000313" key="1">
    <source>
        <dbReference type="EMBL" id="KFM75638.1"/>
    </source>
</evidence>
<organism evidence="1 2">
    <name type="scientific">Stegodyphus mimosarum</name>
    <name type="common">African social velvet spider</name>
    <dbReference type="NCBI Taxonomy" id="407821"/>
    <lineage>
        <taxon>Eukaryota</taxon>
        <taxon>Metazoa</taxon>
        <taxon>Ecdysozoa</taxon>
        <taxon>Arthropoda</taxon>
        <taxon>Chelicerata</taxon>
        <taxon>Arachnida</taxon>
        <taxon>Araneae</taxon>
        <taxon>Araneomorphae</taxon>
        <taxon>Entelegynae</taxon>
        <taxon>Eresoidea</taxon>
        <taxon>Eresidae</taxon>
        <taxon>Stegodyphus</taxon>
    </lineage>
</organism>
<name>A0A087UE49_STEMI</name>
<feature type="non-terminal residue" evidence="1">
    <location>
        <position position="1"/>
    </location>
</feature>
<proteinExistence type="predicted"/>
<accession>A0A087UE49</accession>
<gene>
    <name evidence="1" type="ORF">X975_10486</name>
</gene>
<dbReference type="Proteomes" id="UP000054359">
    <property type="component" value="Unassembled WGS sequence"/>
</dbReference>
<dbReference type="AlphaFoldDB" id="A0A087UE49"/>
<reference evidence="1 2" key="1">
    <citation type="submission" date="2013-11" db="EMBL/GenBank/DDBJ databases">
        <title>Genome sequencing of Stegodyphus mimosarum.</title>
        <authorList>
            <person name="Bechsgaard J."/>
        </authorList>
    </citation>
    <scope>NUCLEOTIDE SEQUENCE [LARGE SCALE GENOMIC DNA]</scope>
</reference>
<feature type="non-terminal residue" evidence="1">
    <location>
        <position position="90"/>
    </location>
</feature>
<dbReference type="EMBL" id="KK119408">
    <property type="protein sequence ID" value="KFM75638.1"/>
    <property type="molecule type" value="Genomic_DNA"/>
</dbReference>
<evidence type="ECO:0000313" key="2">
    <source>
        <dbReference type="Proteomes" id="UP000054359"/>
    </source>
</evidence>
<keyword evidence="2" id="KW-1185">Reference proteome</keyword>